<feature type="domain" description="Glycoside hydrolase family 31 TIM barrel" evidence="5">
    <location>
        <begin position="250"/>
        <end position="514"/>
    </location>
</feature>
<keyword evidence="2 4" id="KW-0378">Hydrolase</keyword>
<evidence type="ECO:0000256" key="4">
    <source>
        <dbReference type="RuleBase" id="RU361185"/>
    </source>
</evidence>
<gene>
    <name evidence="7" type="ORF">PHYEVI_LOCUS5280</name>
</gene>
<dbReference type="SUPFAM" id="SSF51445">
    <property type="entry name" value="(Trans)glycosidases"/>
    <property type="match status" value="1"/>
</dbReference>
<dbReference type="Pfam" id="PF21365">
    <property type="entry name" value="Glyco_hydro_31_3rd"/>
    <property type="match status" value="1"/>
</dbReference>
<sequence>MIDLVNTDFKFDKMFRNAAIFLWFLGVFQITYSVTDFFAQFTENGLVFQNRYQFKNTTLTGIIGKDFNFFRSNGKPICEYVHNCMLDKNIHLGIDFVKQDGFRVTWTSKNASSKFRDCFYLNSPTMNWFGGPEVYDQTRLEKINLDGNTPYTIRKSNNFAVAERFWLNSLGTYIFVDDAVPLFVDQNSERVCFISKPEDPYINRNRTILQYYIMTFNNSLSAHVDAVKYHLGSQRERPSEKMMFEPIWTTSIKYKKNIDDAKVREFAKTIHSYKWTGQIQIDEQWEDCFGSLVVDKNKFPDIKSTIAYIKSLNHSSVKLWVSPFVNDECKISQEGIEKGYFVKDVNGNTTVSWWESNNAHQIDFTNPKAFSWFSSRLKVLKADTGVDGFRFDAGETDYALKPSEFYSVKDQENVPNILTTQYVDAAAQFGEFVDVRAAWRTQKQAIYTRMVDKDSVWGYNNGLKSLIPTLIQMNMNGYSLVLPSVIGGKGGDHKPTPELLIRWTQANLFMVAMQFGHLPWEYHSDSFDVIKIINDCFSIRRKYHKRFLDALTLNSRNGRPVNSPIWWIDPYNPTAYTYDDEYLLGMYILVAPILTEGAVSRDIYLPTGAWKDGQHGTMYQGPVLIKNYSAPIKVLPYFENII</sequence>
<dbReference type="GO" id="GO:0004553">
    <property type="term" value="F:hydrolase activity, hydrolyzing O-glycosyl compounds"/>
    <property type="evidence" value="ECO:0007669"/>
    <property type="project" value="InterPro"/>
</dbReference>
<reference evidence="7" key="1">
    <citation type="submission" date="2022-01" db="EMBL/GenBank/DDBJ databases">
        <authorList>
            <person name="King R."/>
        </authorList>
    </citation>
    <scope>NUCLEOTIDE SEQUENCE</scope>
</reference>
<dbReference type="Proteomes" id="UP001153712">
    <property type="component" value="Chromosome 2"/>
</dbReference>
<evidence type="ECO:0000259" key="5">
    <source>
        <dbReference type="Pfam" id="PF01055"/>
    </source>
</evidence>
<comment type="similarity">
    <text evidence="1 4">Belongs to the glycosyl hydrolase 31 family.</text>
</comment>
<proteinExistence type="inferred from homology"/>
<keyword evidence="3 4" id="KW-0326">Glycosidase</keyword>
<evidence type="ECO:0000313" key="8">
    <source>
        <dbReference type="Proteomes" id="UP001153712"/>
    </source>
</evidence>
<dbReference type="Gene3D" id="3.20.20.80">
    <property type="entry name" value="Glycosidases"/>
    <property type="match status" value="1"/>
</dbReference>
<accession>A0A9N9XLQ5</accession>
<dbReference type="CDD" id="cd06592">
    <property type="entry name" value="GH31_NET37"/>
    <property type="match status" value="1"/>
</dbReference>
<dbReference type="InterPro" id="IPR000322">
    <property type="entry name" value="Glyco_hydro_31_TIM"/>
</dbReference>
<dbReference type="InterPro" id="IPR017853">
    <property type="entry name" value="GH"/>
</dbReference>
<evidence type="ECO:0000259" key="6">
    <source>
        <dbReference type="Pfam" id="PF21365"/>
    </source>
</evidence>
<organism evidence="7 8">
    <name type="scientific">Phyllotreta striolata</name>
    <name type="common">Striped flea beetle</name>
    <name type="synonym">Crioceris striolata</name>
    <dbReference type="NCBI Taxonomy" id="444603"/>
    <lineage>
        <taxon>Eukaryota</taxon>
        <taxon>Metazoa</taxon>
        <taxon>Ecdysozoa</taxon>
        <taxon>Arthropoda</taxon>
        <taxon>Hexapoda</taxon>
        <taxon>Insecta</taxon>
        <taxon>Pterygota</taxon>
        <taxon>Neoptera</taxon>
        <taxon>Endopterygota</taxon>
        <taxon>Coleoptera</taxon>
        <taxon>Polyphaga</taxon>
        <taxon>Cucujiformia</taxon>
        <taxon>Chrysomeloidea</taxon>
        <taxon>Chrysomelidae</taxon>
        <taxon>Galerucinae</taxon>
        <taxon>Alticini</taxon>
        <taxon>Phyllotreta</taxon>
    </lineage>
</organism>
<dbReference type="InterPro" id="IPR050985">
    <property type="entry name" value="Alpha-glycosidase_related"/>
</dbReference>
<name>A0A9N9XLQ5_PHYSR</name>
<feature type="domain" description="Glycosyl hydrolase family 31 C-terminal" evidence="6">
    <location>
        <begin position="558"/>
        <end position="638"/>
    </location>
</feature>
<dbReference type="AlphaFoldDB" id="A0A9N9XLQ5"/>
<dbReference type="OrthoDB" id="10070917at2759"/>
<keyword evidence="8" id="KW-1185">Reference proteome</keyword>
<dbReference type="GO" id="GO:0005975">
    <property type="term" value="P:carbohydrate metabolic process"/>
    <property type="evidence" value="ECO:0007669"/>
    <property type="project" value="InterPro"/>
</dbReference>
<dbReference type="InterPro" id="IPR048395">
    <property type="entry name" value="Glyco_hydro_31_C"/>
</dbReference>
<evidence type="ECO:0000256" key="2">
    <source>
        <dbReference type="ARBA" id="ARBA00022801"/>
    </source>
</evidence>
<dbReference type="SUPFAM" id="SSF51011">
    <property type="entry name" value="Glycosyl hydrolase domain"/>
    <property type="match status" value="1"/>
</dbReference>
<dbReference type="PANTHER" id="PTHR43053:SF4">
    <property type="entry name" value="MYOGENESIS-REGULATING GLYCOSIDASE"/>
    <property type="match status" value="1"/>
</dbReference>
<dbReference type="EMBL" id="OU900095">
    <property type="protein sequence ID" value="CAG9858893.1"/>
    <property type="molecule type" value="Genomic_DNA"/>
</dbReference>
<evidence type="ECO:0000256" key="3">
    <source>
        <dbReference type="ARBA" id="ARBA00023295"/>
    </source>
</evidence>
<evidence type="ECO:0000256" key="1">
    <source>
        <dbReference type="ARBA" id="ARBA00007806"/>
    </source>
</evidence>
<evidence type="ECO:0000313" key="7">
    <source>
        <dbReference type="EMBL" id="CAG9858893.1"/>
    </source>
</evidence>
<evidence type="ECO:0008006" key="9">
    <source>
        <dbReference type="Google" id="ProtNLM"/>
    </source>
</evidence>
<dbReference type="Gene3D" id="2.60.40.1180">
    <property type="entry name" value="Golgi alpha-mannosidase II"/>
    <property type="match status" value="1"/>
</dbReference>
<dbReference type="Pfam" id="PF01055">
    <property type="entry name" value="Glyco_hydro_31_2nd"/>
    <property type="match status" value="1"/>
</dbReference>
<protein>
    <recommendedName>
        <fullName evidence="9">Glycoside hydrolase family 31</fullName>
    </recommendedName>
</protein>
<dbReference type="InterPro" id="IPR013780">
    <property type="entry name" value="Glyco_hydro_b"/>
</dbReference>
<dbReference type="PANTHER" id="PTHR43053">
    <property type="entry name" value="GLYCOSIDASE FAMILY 31"/>
    <property type="match status" value="1"/>
</dbReference>